<feature type="transmembrane region" description="Helical" evidence="1">
    <location>
        <begin position="151"/>
        <end position="170"/>
    </location>
</feature>
<evidence type="ECO:0000256" key="1">
    <source>
        <dbReference type="SAM" id="Phobius"/>
    </source>
</evidence>
<organism evidence="2 3">
    <name type="scientific">Stylosanthes scabra</name>
    <dbReference type="NCBI Taxonomy" id="79078"/>
    <lineage>
        <taxon>Eukaryota</taxon>
        <taxon>Viridiplantae</taxon>
        <taxon>Streptophyta</taxon>
        <taxon>Embryophyta</taxon>
        <taxon>Tracheophyta</taxon>
        <taxon>Spermatophyta</taxon>
        <taxon>Magnoliopsida</taxon>
        <taxon>eudicotyledons</taxon>
        <taxon>Gunneridae</taxon>
        <taxon>Pentapetalae</taxon>
        <taxon>rosids</taxon>
        <taxon>fabids</taxon>
        <taxon>Fabales</taxon>
        <taxon>Fabaceae</taxon>
        <taxon>Papilionoideae</taxon>
        <taxon>50 kb inversion clade</taxon>
        <taxon>dalbergioids sensu lato</taxon>
        <taxon>Dalbergieae</taxon>
        <taxon>Pterocarpus clade</taxon>
        <taxon>Stylosanthes</taxon>
    </lineage>
</organism>
<proteinExistence type="predicted"/>
<protein>
    <recommendedName>
        <fullName evidence="4">Transmembrane protein</fullName>
    </recommendedName>
</protein>
<keyword evidence="1" id="KW-0472">Membrane</keyword>
<evidence type="ECO:0000313" key="3">
    <source>
        <dbReference type="Proteomes" id="UP001341840"/>
    </source>
</evidence>
<accession>A0ABU6V730</accession>
<comment type="caution">
    <text evidence="2">The sequence shown here is derived from an EMBL/GenBank/DDBJ whole genome shotgun (WGS) entry which is preliminary data.</text>
</comment>
<dbReference type="Proteomes" id="UP001341840">
    <property type="component" value="Unassembled WGS sequence"/>
</dbReference>
<reference evidence="2 3" key="1">
    <citation type="journal article" date="2023" name="Plants (Basel)">
        <title>Bridging the Gap: Combining Genomics and Transcriptomics Approaches to Understand Stylosanthes scabra, an Orphan Legume from the Brazilian Caatinga.</title>
        <authorList>
            <person name="Ferreira-Neto J.R.C."/>
            <person name="da Silva M.D."/>
            <person name="Binneck E."/>
            <person name="de Melo N.F."/>
            <person name="da Silva R.H."/>
            <person name="de Melo A.L.T.M."/>
            <person name="Pandolfi V."/>
            <person name="Bustamante F.O."/>
            <person name="Brasileiro-Vidal A.C."/>
            <person name="Benko-Iseppon A.M."/>
        </authorList>
    </citation>
    <scope>NUCLEOTIDE SEQUENCE [LARGE SCALE GENOMIC DNA]</scope>
    <source>
        <tissue evidence="2">Leaves</tissue>
    </source>
</reference>
<feature type="transmembrane region" description="Helical" evidence="1">
    <location>
        <begin position="90"/>
        <end position="113"/>
    </location>
</feature>
<keyword evidence="1" id="KW-0812">Transmembrane</keyword>
<evidence type="ECO:0000313" key="2">
    <source>
        <dbReference type="EMBL" id="MED6169044.1"/>
    </source>
</evidence>
<evidence type="ECO:0008006" key="4">
    <source>
        <dbReference type="Google" id="ProtNLM"/>
    </source>
</evidence>
<sequence>MPLIFTGSPASSASSSFPPTLPTFASQPCQGSHSLRTLRGPFLRGVRDISEAFWSTGSSGVKGVDDLYVTVFKLYSYHLSQHSILLLRHILFYFVAALSLTLCSVASSSPSLIRSFSILSIPLLTCFLLLCQFFLIIFFESECGRDSVRPAASVVGVACLTLCVGAWKVILDAAPVDVADLARVLLMKNREEVRTNEHSGIIYLVGVWILLDCYGRPSSIGKFSETLLRF</sequence>
<feature type="transmembrane region" description="Helical" evidence="1">
    <location>
        <begin position="119"/>
        <end position="139"/>
    </location>
</feature>
<dbReference type="EMBL" id="JASCZI010151086">
    <property type="protein sequence ID" value="MED6169044.1"/>
    <property type="molecule type" value="Genomic_DNA"/>
</dbReference>
<keyword evidence="1" id="KW-1133">Transmembrane helix</keyword>
<gene>
    <name evidence="2" type="ORF">PIB30_017612</name>
</gene>
<keyword evidence="3" id="KW-1185">Reference proteome</keyword>
<name>A0ABU6V730_9FABA</name>